<dbReference type="EMBL" id="JARK01001437">
    <property type="protein sequence ID" value="EYC02233.1"/>
    <property type="molecule type" value="Genomic_DNA"/>
</dbReference>
<feature type="chain" id="PRO_5001487680" description="SCP domain-containing protein" evidence="1">
    <location>
        <begin position="19"/>
        <end position="202"/>
    </location>
</feature>
<evidence type="ECO:0008006" key="4">
    <source>
        <dbReference type="Google" id="ProtNLM"/>
    </source>
</evidence>
<dbReference type="SUPFAM" id="SSF55797">
    <property type="entry name" value="PR-1-like"/>
    <property type="match status" value="1"/>
</dbReference>
<dbReference type="Proteomes" id="UP000024635">
    <property type="component" value="Unassembled WGS sequence"/>
</dbReference>
<evidence type="ECO:0000313" key="3">
    <source>
        <dbReference type="Proteomes" id="UP000024635"/>
    </source>
</evidence>
<gene>
    <name evidence="2" type="primary">Acey_s0101.g3382</name>
    <name evidence="2" type="synonym">ASP-s0101.g3382</name>
    <name evidence="2" type="ORF">Y032_0101g3382</name>
</gene>
<dbReference type="Gene3D" id="3.40.33.10">
    <property type="entry name" value="CAP"/>
    <property type="match status" value="1"/>
</dbReference>
<protein>
    <recommendedName>
        <fullName evidence="4">SCP domain-containing protein</fullName>
    </recommendedName>
</protein>
<keyword evidence="3" id="KW-1185">Reference proteome</keyword>
<comment type="caution">
    <text evidence="2">The sequence shown here is derived from an EMBL/GenBank/DDBJ whole genome shotgun (WGS) entry which is preliminary data.</text>
</comment>
<proteinExistence type="predicted"/>
<name>A0A016TI04_9BILA</name>
<keyword evidence="1" id="KW-0732">Signal</keyword>
<dbReference type="InterPro" id="IPR035940">
    <property type="entry name" value="CAP_sf"/>
</dbReference>
<feature type="signal peptide" evidence="1">
    <location>
        <begin position="1"/>
        <end position="18"/>
    </location>
</feature>
<evidence type="ECO:0000256" key="1">
    <source>
        <dbReference type="SAM" id="SignalP"/>
    </source>
</evidence>
<accession>A0A016TI04</accession>
<dbReference type="AlphaFoldDB" id="A0A016TI04"/>
<organism evidence="2 3">
    <name type="scientific">Ancylostoma ceylanicum</name>
    <dbReference type="NCBI Taxonomy" id="53326"/>
    <lineage>
        <taxon>Eukaryota</taxon>
        <taxon>Metazoa</taxon>
        <taxon>Ecdysozoa</taxon>
        <taxon>Nematoda</taxon>
        <taxon>Chromadorea</taxon>
        <taxon>Rhabditida</taxon>
        <taxon>Rhabditina</taxon>
        <taxon>Rhabditomorpha</taxon>
        <taxon>Strongyloidea</taxon>
        <taxon>Ancylostomatidae</taxon>
        <taxon>Ancylostomatinae</taxon>
        <taxon>Ancylostoma</taxon>
    </lineage>
</organism>
<sequence length="202" mass="22746">MNALFVVLASVGLRVLYAEQYHGRKIVIDRPNACKQPVNLRTVFDDFHNNFRQKVAAGMAFGDSYPFQQRLMYGLIYDCALEKKANKEVRNPGSVKDLAVVSFTRDYDFGLPKAVKEGFEEAIQDTRVLKQIIYPKATRFACARNVTRGNGGKNRVGVACVYDKKADSNAFDSKGPCLEDKDCTFFGGKCQWFLCYVPLKKA</sequence>
<evidence type="ECO:0000313" key="2">
    <source>
        <dbReference type="EMBL" id="EYC02233.1"/>
    </source>
</evidence>
<reference evidence="3" key="1">
    <citation type="journal article" date="2015" name="Nat. Genet.">
        <title>The genome and transcriptome of the zoonotic hookworm Ancylostoma ceylanicum identify infection-specific gene families.</title>
        <authorList>
            <person name="Schwarz E.M."/>
            <person name="Hu Y."/>
            <person name="Antoshechkin I."/>
            <person name="Miller M.M."/>
            <person name="Sternberg P.W."/>
            <person name="Aroian R.V."/>
        </authorList>
    </citation>
    <scope>NUCLEOTIDE SEQUENCE</scope>
    <source>
        <strain evidence="3">HY135</strain>
    </source>
</reference>